<accession>A0A1X7UVN7</accession>
<dbReference type="EnsemblMetazoa" id="Aqu2.1.31589_001">
    <property type="protein sequence ID" value="Aqu2.1.31589_001"/>
    <property type="gene ID" value="Aqu2.1.31589"/>
</dbReference>
<proteinExistence type="predicted"/>
<name>A0A1X7UVN7_AMPQE</name>
<evidence type="ECO:0000313" key="1">
    <source>
        <dbReference type="EnsemblMetazoa" id="Aqu2.1.31589_001"/>
    </source>
</evidence>
<dbReference type="InParanoid" id="A0A1X7UVN7"/>
<organism evidence="1">
    <name type="scientific">Amphimedon queenslandica</name>
    <name type="common">Sponge</name>
    <dbReference type="NCBI Taxonomy" id="400682"/>
    <lineage>
        <taxon>Eukaryota</taxon>
        <taxon>Metazoa</taxon>
        <taxon>Porifera</taxon>
        <taxon>Demospongiae</taxon>
        <taxon>Heteroscleromorpha</taxon>
        <taxon>Haplosclerida</taxon>
        <taxon>Niphatidae</taxon>
        <taxon>Amphimedon</taxon>
    </lineage>
</organism>
<reference evidence="1" key="1">
    <citation type="submission" date="2017-05" db="UniProtKB">
        <authorList>
            <consortium name="EnsemblMetazoa"/>
        </authorList>
    </citation>
    <scope>IDENTIFICATION</scope>
</reference>
<protein>
    <submittedName>
        <fullName evidence="1">Uncharacterized protein</fullName>
    </submittedName>
</protein>
<sequence length="55" mass="6334">MSLSDGAVFHYHWGLVVLNPGLSEAYLIHCNLRWTLMYTNEVLLLLKGIDHLLPR</sequence>
<dbReference type="AlphaFoldDB" id="A0A1X7UVN7"/>